<evidence type="ECO:0008006" key="3">
    <source>
        <dbReference type="Google" id="ProtNLM"/>
    </source>
</evidence>
<organism evidence="1 2">
    <name type="scientific">Dyadobacter helix</name>
    <dbReference type="NCBI Taxonomy" id="2822344"/>
    <lineage>
        <taxon>Bacteria</taxon>
        <taxon>Pseudomonadati</taxon>
        <taxon>Bacteroidota</taxon>
        <taxon>Cytophagia</taxon>
        <taxon>Cytophagales</taxon>
        <taxon>Spirosomataceae</taxon>
        <taxon>Dyadobacter</taxon>
    </lineage>
</organism>
<accession>A0A916JG90</accession>
<dbReference type="AlphaFoldDB" id="A0A916JG90"/>
<dbReference type="RefSeq" id="WP_215240589.1">
    <property type="nucleotide sequence ID" value="NZ_CAJRAF010000002.1"/>
</dbReference>
<comment type="caution">
    <text evidence="1">The sequence shown here is derived from an EMBL/GenBank/DDBJ whole genome shotgun (WGS) entry which is preliminary data.</text>
</comment>
<dbReference type="SUPFAM" id="SSF56752">
    <property type="entry name" value="D-aminoacid aminotransferase-like PLP-dependent enzymes"/>
    <property type="match status" value="1"/>
</dbReference>
<dbReference type="EMBL" id="CAJRAF010000002">
    <property type="protein sequence ID" value="CAG5008075.1"/>
    <property type="molecule type" value="Genomic_DNA"/>
</dbReference>
<name>A0A916JG90_9BACT</name>
<evidence type="ECO:0000313" key="1">
    <source>
        <dbReference type="EMBL" id="CAG5008075.1"/>
    </source>
</evidence>
<reference evidence="1" key="1">
    <citation type="submission" date="2021-04" db="EMBL/GenBank/DDBJ databases">
        <authorList>
            <person name="Rodrigo-Torres L."/>
            <person name="Arahal R. D."/>
            <person name="Lucena T."/>
        </authorList>
    </citation>
    <scope>NUCLEOTIDE SEQUENCE</scope>
    <source>
        <strain evidence="1">CECT 9275</strain>
    </source>
</reference>
<dbReference type="InterPro" id="IPR036038">
    <property type="entry name" value="Aminotransferase-like"/>
</dbReference>
<dbReference type="InterPro" id="IPR001544">
    <property type="entry name" value="Aminotrans_IV"/>
</dbReference>
<dbReference type="Gene3D" id="3.20.10.10">
    <property type="entry name" value="D-amino Acid Aminotransferase, subunit A, domain 2"/>
    <property type="match status" value="1"/>
</dbReference>
<evidence type="ECO:0000313" key="2">
    <source>
        <dbReference type="Proteomes" id="UP000680038"/>
    </source>
</evidence>
<dbReference type="Proteomes" id="UP000680038">
    <property type="component" value="Unassembled WGS sequence"/>
</dbReference>
<dbReference type="InterPro" id="IPR043131">
    <property type="entry name" value="BCAT-like_N"/>
</dbReference>
<dbReference type="GO" id="GO:0003824">
    <property type="term" value="F:catalytic activity"/>
    <property type="evidence" value="ECO:0007669"/>
    <property type="project" value="InterPro"/>
</dbReference>
<gene>
    <name evidence="1" type="ORF">DYBT9275_04188</name>
</gene>
<dbReference type="Pfam" id="PF01063">
    <property type="entry name" value="Aminotran_4"/>
    <property type="match status" value="1"/>
</dbReference>
<proteinExistence type="predicted"/>
<protein>
    <recommendedName>
        <fullName evidence="3">4-amino-4-deoxychorismate lyase</fullName>
    </recommendedName>
</protein>
<keyword evidence="2" id="KW-1185">Reference proteome</keyword>
<dbReference type="Gene3D" id="3.30.470.10">
    <property type="match status" value="1"/>
</dbReference>
<sequence length="201" mass="23445">MLQKLCIETIAVENRQLKNIRYHEDRLNKTRKALWGASEAWNLSELIVIPDTVSDALHKCRLAYGREIDNIRWEAYAFRTIRTIQKVHQDEVDYAYKYDQRPQLNALFADRGKADEILIIKQGMVTDSYYGNVAFKKDEKWYTPDTYLLPGTQRAFLLDSGIIEEARIAEEDIRKYSHIRLFNAMVGWKNAVELGVETILG</sequence>
<dbReference type="InterPro" id="IPR043132">
    <property type="entry name" value="BCAT-like_C"/>
</dbReference>